<dbReference type="OrthoDB" id="10628119at2759"/>
<gene>
    <name evidence="2" type="ORF">SSLN_LOCUS6496</name>
</gene>
<name>A0A183SQJ8_SCHSO</name>
<feature type="region of interest" description="Disordered" evidence="1">
    <location>
        <begin position="56"/>
        <end position="85"/>
    </location>
</feature>
<sequence>MDNKSTILEIDTTSNESTITETPDLGYSTNAAYEMNNMTDVSPIWDSATSDFSSIRTSDGVNMESESTMSEIETTSDESTFTETPDLGYSTDTAEEMTNMTHASPMLDSFTTDFTYLPSSDGSILDNVSPMEELGTTLGESRELEEEEAYIKHSLSFFPYSPRSDSDDFHALDESSSHQFHCFHNFREHIHWCWDDDDHHCHVHTDDNGINYYDTSIRAPRLADGVFEGQIPANACIAYKVSSLLLTPLVLTKQYTCYGNVLDADGSLKPWVADYSDLSNQLASALAQLVCELLVALLRLGSNFAFRDATITCIVVEFYEGSVVAEAQVSVTFPAGYTSLNDTSSSAFMQQVTQGSQATYANGTSPTPVFELSTLNVTDIICEPSSQDPEGSSASPMDSLNTSYDL</sequence>
<proteinExistence type="predicted"/>
<feature type="region of interest" description="Disordered" evidence="1">
    <location>
        <begin position="385"/>
        <end position="406"/>
    </location>
</feature>
<feature type="compositionally biased region" description="Low complexity" evidence="1">
    <location>
        <begin position="64"/>
        <end position="84"/>
    </location>
</feature>
<dbReference type="EMBL" id="UYSU01033711">
    <property type="protein sequence ID" value="VDL92881.1"/>
    <property type="molecule type" value="Genomic_DNA"/>
</dbReference>
<dbReference type="AlphaFoldDB" id="A0A183SQJ8"/>
<evidence type="ECO:0000256" key="1">
    <source>
        <dbReference type="SAM" id="MobiDB-lite"/>
    </source>
</evidence>
<evidence type="ECO:0000313" key="4">
    <source>
        <dbReference type="WBParaSite" id="SSLN_0000670201-mRNA-1"/>
    </source>
</evidence>
<evidence type="ECO:0000313" key="2">
    <source>
        <dbReference type="EMBL" id="VDL92881.1"/>
    </source>
</evidence>
<accession>A0A183SQJ8</accession>
<keyword evidence="3" id="KW-1185">Reference proteome</keyword>
<dbReference type="Proteomes" id="UP000275846">
    <property type="component" value="Unassembled WGS sequence"/>
</dbReference>
<evidence type="ECO:0000313" key="3">
    <source>
        <dbReference type="Proteomes" id="UP000275846"/>
    </source>
</evidence>
<reference evidence="2 3" key="2">
    <citation type="submission" date="2018-11" db="EMBL/GenBank/DDBJ databases">
        <authorList>
            <consortium name="Pathogen Informatics"/>
        </authorList>
    </citation>
    <scope>NUCLEOTIDE SEQUENCE [LARGE SCALE GENOMIC DNA]</scope>
    <source>
        <strain evidence="2 3">NST_G2</strain>
    </source>
</reference>
<reference evidence="4" key="1">
    <citation type="submission" date="2016-06" db="UniProtKB">
        <authorList>
            <consortium name="WormBaseParasite"/>
        </authorList>
    </citation>
    <scope>IDENTIFICATION</scope>
</reference>
<dbReference type="WBParaSite" id="SSLN_0000670201-mRNA-1">
    <property type="protein sequence ID" value="SSLN_0000670201-mRNA-1"/>
    <property type="gene ID" value="SSLN_0000670201"/>
</dbReference>
<organism evidence="4">
    <name type="scientific">Schistocephalus solidus</name>
    <name type="common">Tapeworm</name>
    <dbReference type="NCBI Taxonomy" id="70667"/>
    <lineage>
        <taxon>Eukaryota</taxon>
        <taxon>Metazoa</taxon>
        <taxon>Spiralia</taxon>
        <taxon>Lophotrochozoa</taxon>
        <taxon>Platyhelminthes</taxon>
        <taxon>Cestoda</taxon>
        <taxon>Eucestoda</taxon>
        <taxon>Diphyllobothriidea</taxon>
        <taxon>Diphyllobothriidae</taxon>
        <taxon>Schistocephalus</taxon>
    </lineage>
</organism>
<protein>
    <submittedName>
        <fullName evidence="4">SEA domain-containing protein</fullName>
    </submittedName>
</protein>